<reference evidence="2" key="1">
    <citation type="submission" date="2022-11" db="EMBL/GenBank/DDBJ databases">
        <authorList>
            <person name="Hyden B.L."/>
            <person name="Feng K."/>
            <person name="Yates T."/>
            <person name="Jawdy S."/>
            <person name="Smart L.B."/>
            <person name="Muchero W."/>
        </authorList>
    </citation>
    <scope>NUCLEOTIDE SEQUENCE</scope>
    <source>
        <tissue evidence="2">Shoot tip</tissue>
    </source>
</reference>
<dbReference type="InterPro" id="IPR036514">
    <property type="entry name" value="SGNH_hydro_sf"/>
</dbReference>
<dbReference type="EMBL" id="JAPFFM010000015">
    <property type="protein sequence ID" value="KAJ6708701.1"/>
    <property type="molecule type" value="Genomic_DNA"/>
</dbReference>
<comment type="caution">
    <text evidence="2">The sequence shown here is derived from an EMBL/GenBank/DDBJ whole genome shotgun (WGS) entry which is preliminary data.</text>
</comment>
<dbReference type="InterPro" id="IPR008265">
    <property type="entry name" value="Lipase_GDSL_AS"/>
</dbReference>
<keyword evidence="1" id="KW-0732">Signal</keyword>
<dbReference type="GO" id="GO:0005576">
    <property type="term" value="C:extracellular region"/>
    <property type="evidence" value="ECO:0007669"/>
    <property type="project" value="TreeGrafter"/>
</dbReference>
<evidence type="ECO:0000256" key="1">
    <source>
        <dbReference type="SAM" id="SignalP"/>
    </source>
</evidence>
<dbReference type="GO" id="GO:0006629">
    <property type="term" value="P:lipid metabolic process"/>
    <property type="evidence" value="ECO:0007669"/>
    <property type="project" value="InterPro"/>
</dbReference>
<dbReference type="PROSITE" id="PS01098">
    <property type="entry name" value="LIPASE_GDSL_SER"/>
    <property type="match status" value="1"/>
</dbReference>
<keyword evidence="3" id="KW-1185">Reference proteome</keyword>
<dbReference type="GO" id="GO:0016298">
    <property type="term" value="F:lipase activity"/>
    <property type="evidence" value="ECO:0007669"/>
    <property type="project" value="InterPro"/>
</dbReference>
<dbReference type="PANTHER" id="PTHR45642:SF135">
    <property type="entry name" value="GDSL ESTERASE_LIPASE EXL2"/>
    <property type="match status" value="1"/>
</dbReference>
<dbReference type="InterPro" id="IPR050592">
    <property type="entry name" value="GDSL_lipolytic_enzyme"/>
</dbReference>
<dbReference type="Gene3D" id="3.40.50.1110">
    <property type="entry name" value="SGNH hydrolase"/>
    <property type="match status" value="1"/>
</dbReference>
<feature type="signal peptide" evidence="1">
    <location>
        <begin position="1"/>
        <end position="26"/>
    </location>
</feature>
<gene>
    <name evidence="2" type="ORF">OIU74_009920</name>
</gene>
<evidence type="ECO:0000313" key="3">
    <source>
        <dbReference type="Proteomes" id="UP001151752"/>
    </source>
</evidence>
<dbReference type="AlphaFoldDB" id="A0A9Q0QLH7"/>
<protein>
    <submittedName>
        <fullName evidence="2">GDSL-LIKE LIPASE/ACYLHYDROLASE</fullName>
    </submittedName>
</protein>
<evidence type="ECO:0000313" key="2">
    <source>
        <dbReference type="EMBL" id="KAJ6708701.1"/>
    </source>
</evidence>
<sequence length="132" mass="14076">MKFAASAIFLPSCVCLSLCCSEAANGTVPAVFAFGDSILDTGNNQIPAFLKSNTESLPPARVAAGGLTRECSDDINNGAQMYNTKLSSEPNRLNDSPADSKIFYLDIYKPLLALVQHPETSGEIFCTTISCF</sequence>
<proteinExistence type="predicted"/>
<organism evidence="2 3">
    <name type="scientific">Salix koriyanagi</name>
    <dbReference type="NCBI Taxonomy" id="2511006"/>
    <lineage>
        <taxon>Eukaryota</taxon>
        <taxon>Viridiplantae</taxon>
        <taxon>Streptophyta</taxon>
        <taxon>Embryophyta</taxon>
        <taxon>Tracheophyta</taxon>
        <taxon>Spermatophyta</taxon>
        <taxon>Magnoliopsida</taxon>
        <taxon>eudicotyledons</taxon>
        <taxon>Gunneridae</taxon>
        <taxon>Pentapetalae</taxon>
        <taxon>rosids</taxon>
        <taxon>fabids</taxon>
        <taxon>Malpighiales</taxon>
        <taxon>Salicaceae</taxon>
        <taxon>Saliceae</taxon>
        <taxon>Salix</taxon>
    </lineage>
</organism>
<accession>A0A9Q0QLH7</accession>
<dbReference type="PANTHER" id="PTHR45642">
    <property type="entry name" value="GDSL ESTERASE/LIPASE EXL3"/>
    <property type="match status" value="1"/>
</dbReference>
<dbReference type="Proteomes" id="UP001151752">
    <property type="component" value="Chromosome 2"/>
</dbReference>
<feature type="chain" id="PRO_5040400045" evidence="1">
    <location>
        <begin position="27"/>
        <end position="132"/>
    </location>
</feature>
<name>A0A9Q0QLH7_9ROSI</name>
<reference evidence="2" key="2">
    <citation type="journal article" date="2023" name="Int. J. Mol. Sci.">
        <title>De Novo Assembly and Annotation of 11 Diverse Shrub Willow (Salix) Genomes Reveals Novel Gene Organization in Sex-Linked Regions.</title>
        <authorList>
            <person name="Hyden B."/>
            <person name="Feng K."/>
            <person name="Yates T.B."/>
            <person name="Jawdy S."/>
            <person name="Cereghino C."/>
            <person name="Smart L.B."/>
            <person name="Muchero W."/>
        </authorList>
    </citation>
    <scope>NUCLEOTIDE SEQUENCE</scope>
    <source>
        <tissue evidence="2">Shoot tip</tissue>
    </source>
</reference>